<dbReference type="PROSITE" id="PS50280">
    <property type="entry name" value="SET"/>
    <property type="match status" value="1"/>
</dbReference>
<dbReference type="InterPro" id="IPR046341">
    <property type="entry name" value="SET_dom_sf"/>
</dbReference>
<dbReference type="VEuPathDB" id="FungiDB:RhiirA1_429026"/>
<dbReference type="Proteomes" id="UP000684084">
    <property type="component" value="Unassembled WGS sequence"/>
</dbReference>
<keyword evidence="1" id="KW-0489">Methyltransferase</keyword>
<accession>A0A2I1FDI6</accession>
<evidence type="ECO:0000256" key="3">
    <source>
        <dbReference type="ARBA" id="ARBA00022691"/>
    </source>
</evidence>
<dbReference type="Gene3D" id="1.25.40.10">
    <property type="entry name" value="Tetratricopeptide repeat domain"/>
    <property type="match status" value="1"/>
</dbReference>
<evidence type="ECO:0000256" key="1">
    <source>
        <dbReference type="ARBA" id="ARBA00022603"/>
    </source>
</evidence>
<organism evidence="8 9">
    <name type="scientific">Rhizophagus irregularis</name>
    <dbReference type="NCBI Taxonomy" id="588596"/>
    <lineage>
        <taxon>Eukaryota</taxon>
        <taxon>Fungi</taxon>
        <taxon>Fungi incertae sedis</taxon>
        <taxon>Mucoromycota</taxon>
        <taxon>Glomeromycotina</taxon>
        <taxon>Glomeromycetes</taxon>
        <taxon>Glomerales</taxon>
        <taxon>Glomeraceae</taxon>
        <taxon>Rhizophagus</taxon>
    </lineage>
</organism>
<dbReference type="Gene3D" id="2.170.270.10">
    <property type="entry name" value="SET domain"/>
    <property type="match status" value="1"/>
</dbReference>
<evidence type="ECO:0000313" key="8">
    <source>
        <dbReference type="EMBL" id="CAB5363093.1"/>
    </source>
</evidence>
<evidence type="ECO:0000256" key="2">
    <source>
        <dbReference type="ARBA" id="ARBA00022679"/>
    </source>
</evidence>
<keyword evidence="2" id="KW-0808">Transferase</keyword>
<dbReference type="Gene3D" id="1.10.220.160">
    <property type="match status" value="1"/>
</dbReference>
<dbReference type="AlphaFoldDB" id="A0A2I1FDI6"/>
<dbReference type="GO" id="GO:0045814">
    <property type="term" value="P:negative regulation of gene expression, epigenetic"/>
    <property type="evidence" value="ECO:0007669"/>
    <property type="project" value="TreeGrafter"/>
</dbReference>
<dbReference type="PANTHER" id="PTHR46402">
    <property type="entry name" value="SET AND MYND DOMAIN-CONTAINING PROTEIN 5"/>
    <property type="match status" value="1"/>
</dbReference>
<dbReference type="InterPro" id="IPR001214">
    <property type="entry name" value="SET_dom"/>
</dbReference>
<dbReference type="VEuPathDB" id="FungiDB:RhiirFUN_001935"/>
<gene>
    <name evidence="8" type="ORF">CHRIB12_LOCUS9366</name>
</gene>
<proteinExistence type="predicted"/>
<dbReference type="Pfam" id="PF00856">
    <property type="entry name" value="SET"/>
    <property type="match status" value="1"/>
</dbReference>
<name>A0A2I1FDI6_9GLOM</name>
<reference evidence="8" key="1">
    <citation type="submission" date="2020-05" db="EMBL/GenBank/DDBJ databases">
        <authorList>
            <person name="Rincon C."/>
            <person name="Sanders R I."/>
            <person name="Robbins C."/>
            <person name="Chaturvedi A."/>
        </authorList>
    </citation>
    <scope>NUCLEOTIDE SEQUENCE</scope>
    <source>
        <strain evidence="8">CHB12</strain>
    </source>
</reference>
<keyword evidence="3" id="KW-0949">S-adenosyl-L-methionine</keyword>
<evidence type="ECO:0000313" key="9">
    <source>
        <dbReference type="Proteomes" id="UP000684084"/>
    </source>
</evidence>
<dbReference type="CDD" id="cd20071">
    <property type="entry name" value="SET_SMYD"/>
    <property type="match status" value="1"/>
</dbReference>
<protein>
    <recommendedName>
        <fullName evidence="5">Histone-lysine N-methyltransferase SET5</fullName>
    </recommendedName>
    <alternativeName>
        <fullName evidence="4">SET domain-containing protein 5</fullName>
    </alternativeName>
</protein>
<dbReference type="GO" id="GO:0032259">
    <property type="term" value="P:methylation"/>
    <property type="evidence" value="ECO:0007669"/>
    <property type="project" value="UniProtKB-KW"/>
</dbReference>
<comment type="caution">
    <text evidence="8">The sequence shown here is derived from an EMBL/GenBank/DDBJ whole genome shotgun (WGS) entry which is preliminary data.</text>
</comment>
<dbReference type="GO" id="GO:0042799">
    <property type="term" value="F:histone H4K20 methyltransferase activity"/>
    <property type="evidence" value="ECO:0007669"/>
    <property type="project" value="TreeGrafter"/>
</dbReference>
<dbReference type="InterPro" id="IPR011990">
    <property type="entry name" value="TPR-like_helical_dom_sf"/>
</dbReference>
<dbReference type="SUPFAM" id="SSF48452">
    <property type="entry name" value="TPR-like"/>
    <property type="match status" value="1"/>
</dbReference>
<evidence type="ECO:0000259" key="7">
    <source>
        <dbReference type="PROSITE" id="PS50280"/>
    </source>
</evidence>
<dbReference type="Gene3D" id="6.10.140.2220">
    <property type="match status" value="1"/>
</dbReference>
<evidence type="ECO:0000256" key="6">
    <source>
        <dbReference type="ARBA" id="ARBA00048619"/>
    </source>
</evidence>
<dbReference type="OrthoDB" id="438641at2759"/>
<dbReference type="EMBL" id="CAGKOT010000018">
    <property type="protein sequence ID" value="CAB5363093.1"/>
    <property type="molecule type" value="Genomic_DNA"/>
</dbReference>
<evidence type="ECO:0000256" key="4">
    <source>
        <dbReference type="ARBA" id="ARBA00042380"/>
    </source>
</evidence>
<evidence type="ECO:0000256" key="5">
    <source>
        <dbReference type="ARBA" id="ARBA00044528"/>
    </source>
</evidence>
<dbReference type="SUPFAM" id="SSF82199">
    <property type="entry name" value="SET domain"/>
    <property type="match status" value="1"/>
</dbReference>
<feature type="domain" description="SET" evidence="7">
    <location>
        <begin position="199"/>
        <end position="457"/>
    </location>
</feature>
<dbReference type="PANTHER" id="PTHR46402:SF2">
    <property type="entry name" value="HISTONE-LYSINE N-TRIMETHYLTRANSFERASE SMYD5"/>
    <property type="match status" value="1"/>
</dbReference>
<comment type="catalytic activity">
    <reaction evidence="6">
        <text>L-lysyl-[histone] + S-adenosyl-L-methionine = N(6)-methyl-L-lysyl-[histone] + S-adenosyl-L-homocysteine + H(+)</text>
        <dbReference type="Rhea" id="RHEA:10024"/>
        <dbReference type="Rhea" id="RHEA-COMP:9845"/>
        <dbReference type="Rhea" id="RHEA-COMP:9846"/>
        <dbReference type="ChEBI" id="CHEBI:15378"/>
        <dbReference type="ChEBI" id="CHEBI:29969"/>
        <dbReference type="ChEBI" id="CHEBI:57856"/>
        <dbReference type="ChEBI" id="CHEBI:59789"/>
        <dbReference type="ChEBI" id="CHEBI:61929"/>
    </reaction>
    <physiologicalReaction direction="left-to-right" evidence="6">
        <dbReference type="Rhea" id="RHEA:10025"/>
    </physiologicalReaction>
</comment>
<dbReference type="VEuPathDB" id="FungiDB:FUN_020028"/>
<sequence>MNYREKGNKAFVDKEFETARQEYTKGIEVTPEDPRLWSNRAQTFIKLEYPELAVVDAAYACSLLEPKIISGKYENADLALLCKSRWREAEALAKCNGFDLAASALERLFQIAYRRPVAGVDWNALECEKDRYLKEHYQNTMLLNNLGSDRYILVEQVGKICKFPSRGAYPWDIRNQERCTPESSAFVQKLLDKISGKNIKMSLVSFPGASQPQEFGIIATKNIKRGIILLDEKPLISVHSPGQLQCDFCNKSTSSKSFSCPKANCSEIFCSDDCFDKSWKLYHRAICGKNLDLLYAIVNKESKNSGISLLVVFKIFAIAKQRNICPLDIEEIKHLFPFQHSTSWFQHGLMAIDFYIELMKLLEIPIFDSRYESWIYLTIYRKLKPNSVFFNPLTSTGQLYPIISLFNHDCNPNARCSDDTSKSIQRGEPFPFAPILSTRVEAARNIKKGEQVFINYTLGHDFSVLSVVSNTVKSSGSTKKTRQLLETTYGFRCKCSMCDSSSN</sequence>